<evidence type="ECO:0000313" key="3">
    <source>
        <dbReference type="Proteomes" id="UP000829720"/>
    </source>
</evidence>
<dbReference type="GO" id="GO:0016887">
    <property type="term" value="F:ATP hydrolysis activity"/>
    <property type="evidence" value="ECO:0007669"/>
    <property type="project" value="InterPro"/>
</dbReference>
<dbReference type="GO" id="GO:0000712">
    <property type="term" value="P:resolution of meiotic recombination intermediates"/>
    <property type="evidence" value="ECO:0007669"/>
    <property type="project" value="InterPro"/>
</dbReference>
<dbReference type="Proteomes" id="UP000829720">
    <property type="component" value="Unassembled WGS sequence"/>
</dbReference>
<dbReference type="OrthoDB" id="9909657at2759"/>
<accession>A0A8T3DT37</accession>
<protein>
    <submittedName>
        <fullName evidence="2">Uncharacterized protein</fullName>
    </submittedName>
</protein>
<sequence>MAEERNEWSGRSSSPNESAWTLRGTKYPTAENSLQSVLSIRHRHSPQQLGGKSCKTFLSSKGFTDQEPVTCPTFLVPPTHVGSQWSAKVSPFGGTVRHAVGGPCEYRADAGASTEFSGCLRPDRKRTLGSFEEMRAGLPQLKKGKLTYEKVPGRSDGQTRLTFF</sequence>
<proteinExistence type="predicted"/>
<dbReference type="EMBL" id="JAERUA010000004">
    <property type="protein sequence ID" value="KAI1900171.1"/>
    <property type="molecule type" value="Genomic_DNA"/>
</dbReference>
<name>A0A8T3DT37_9TELE</name>
<feature type="region of interest" description="Disordered" evidence="1">
    <location>
        <begin position="1"/>
        <end position="24"/>
    </location>
</feature>
<keyword evidence="3" id="KW-1185">Reference proteome</keyword>
<dbReference type="GO" id="GO:0000794">
    <property type="term" value="C:condensed nuclear chromosome"/>
    <property type="evidence" value="ECO:0007669"/>
    <property type="project" value="InterPro"/>
</dbReference>
<reference evidence="2" key="1">
    <citation type="submission" date="2021-01" db="EMBL/GenBank/DDBJ databases">
        <authorList>
            <person name="Zahm M."/>
            <person name="Roques C."/>
            <person name="Cabau C."/>
            <person name="Klopp C."/>
            <person name="Donnadieu C."/>
            <person name="Jouanno E."/>
            <person name="Lampietro C."/>
            <person name="Louis A."/>
            <person name="Herpin A."/>
            <person name="Echchiki A."/>
            <person name="Berthelot C."/>
            <person name="Parey E."/>
            <person name="Roest-Crollius H."/>
            <person name="Braasch I."/>
            <person name="Postlethwait J."/>
            <person name="Bobe J."/>
            <person name="Montfort J."/>
            <person name="Bouchez O."/>
            <person name="Begum T."/>
            <person name="Mejri S."/>
            <person name="Adams A."/>
            <person name="Chen W.-J."/>
            <person name="Guiguen Y."/>
        </authorList>
    </citation>
    <scope>NUCLEOTIDE SEQUENCE</scope>
    <source>
        <tissue evidence="2">Blood</tissue>
    </source>
</reference>
<dbReference type="Pfam" id="PF17825">
    <property type="entry name" value="DUF5587"/>
    <property type="match status" value="1"/>
</dbReference>
<organism evidence="2 3">
    <name type="scientific">Albula goreensis</name>
    <dbReference type="NCBI Taxonomy" id="1534307"/>
    <lineage>
        <taxon>Eukaryota</taxon>
        <taxon>Metazoa</taxon>
        <taxon>Chordata</taxon>
        <taxon>Craniata</taxon>
        <taxon>Vertebrata</taxon>
        <taxon>Euteleostomi</taxon>
        <taxon>Actinopterygii</taxon>
        <taxon>Neopterygii</taxon>
        <taxon>Teleostei</taxon>
        <taxon>Albuliformes</taxon>
        <taxon>Albulidae</taxon>
        <taxon>Albula</taxon>
    </lineage>
</organism>
<dbReference type="AlphaFoldDB" id="A0A8T3DT37"/>
<evidence type="ECO:0000313" key="2">
    <source>
        <dbReference type="EMBL" id="KAI1900171.1"/>
    </source>
</evidence>
<comment type="caution">
    <text evidence="2">The sequence shown here is derived from an EMBL/GenBank/DDBJ whole genome shotgun (WGS) entry which is preliminary data.</text>
</comment>
<dbReference type="InterPro" id="IPR039991">
    <property type="entry name" value="SHOC1"/>
</dbReference>
<gene>
    <name evidence="2" type="ORF">AGOR_G00047260</name>
</gene>
<evidence type="ECO:0000256" key="1">
    <source>
        <dbReference type="SAM" id="MobiDB-lite"/>
    </source>
</evidence>
<feature type="compositionally biased region" description="Polar residues" evidence="1">
    <location>
        <begin position="9"/>
        <end position="19"/>
    </location>
</feature>